<comment type="similarity">
    <text evidence="2 5">Belongs to the flagella basal body rod proteins family.</text>
</comment>
<evidence type="ECO:0000313" key="11">
    <source>
        <dbReference type="Proteomes" id="UP001597090"/>
    </source>
</evidence>
<dbReference type="Pfam" id="PF07559">
    <property type="entry name" value="FlgE_D2"/>
    <property type="match status" value="1"/>
</dbReference>
<dbReference type="PANTHER" id="PTHR30435:SF1">
    <property type="entry name" value="FLAGELLAR HOOK PROTEIN FLGE"/>
    <property type="match status" value="1"/>
</dbReference>
<dbReference type="Pfam" id="PF22692">
    <property type="entry name" value="LlgE_F_G_D1"/>
    <property type="match status" value="1"/>
</dbReference>
<name>A0ABW2YND3_9GAMM</name>
<dbReference type="NCBIfam" id="NF004238">
    <property type="entry name" value="PRK05682.1-1"/>
    <property type="match status" value="1"/>
</dbReference>
<dbReference type="InterPro" id="IPR053967">
    <property type="entry name" value="LlgE_F_G-like_D1"/>
</dbReference>
<dbReference type="Proteomes" id="UP001597090">
    <property type="component" value="Unassembled WGS sequence"/>
</dbReference>
<gene>
    <name evidence="10" type="primary">flgE</name>
    <name evidence="10" type="ORF">ACFQZQ_06910</name>
</gene>
<evidence type="ECO:0000259" key="8">
    <source>
        <dbReference type="Pfam" id="PF07559"/>
    </source>
</evidence>
<accession>A0ABW2YND3</accession>
<evidence type="ECO:0000256" key="3">
    <source>
        <dbReference type="ARBA" id="ARBA00019015"/>
    </source>
</evidence>
<dbReference type="NCBIfam" id="TIGR03506">
    <property type="entry name" value="FlgEFG_subfam"/>
    <property type="match status" value="1"/>
</dbReference>
<organism evidence="10 11">
    <name type="scientific">Lysobacter koreensis</name>
    <dbReference type="NCBI Taxonomy" id="266122"/>
    <lineage>
        <taxon>Bacteria</taxon>
        <taxon>Pseudomonadati</taxon>
        <taxon>Pseudomonadota</taxon>
        <taxon>Gammaproteobacteria</taxon>
        <taxon>Lysobacterales</taxon>
        <taxon>Lysobacteraceae</taxon>
        <taxon>Lysobacter</taxon>
    </lineage>
</organism>
<dbReference type="InterPro" id="IPR037925">
    <property type="entry name" value="FlgE/F/G-like"/>
</dbReference>
<evidence type="ECO:0000256" key="5">
    <source>
        <dbReference type="RuleBase" id="RU362116"/>
    </source>
</evidence>
<dbReference type="PANTHER" id="PTHR30435">
    <property type="entry name" value="FLAGELLAR PROTEIN"/>
    <property type="match status" value="1"/>
</dbReference>
<feature type="domain" description="Flagellar hook protein FlgE/F/G-like D1" evidence="9">
    <location>
        <begin position="83"/>
        <end position="124"/>
    </location>
</feature>
<feature type="domain" description="Flagellar hook protein FlgE D2" evidence="8">
    <location>
        <begin position="162"/>
        <end position="287"/>
    </location>
</feature>
<dbReference type="SUPFAM" id="SSF117143">
    <property type="entry name" value="Flagellar hook protein flgE"/>
    <property type="match status" value="1"/>
</dbReference>
<evidence type="ECO:0000259" key="7">
    <source>
        <dbReference type="Pfam" id="PF06429"/>
    </source>
</evidence>
<comment type="function">
    <text evidence="5">A flexible structure which links the flagellar filament to the drive apparatus in the basal body.</text>
</comment>
<dbReference type="InterPro" id="IPR001444">
    <property type="entry name" value="Flag_bb_rod_N"/>
</dbReference>
<feature type="domain" description="Flagellar basal body rod protein N-terminal" evidence="6">
    <location>
        <begin position="4"/>
        <end position="33"/>
    </location>
</feature>
<comment type="subcellular location">
    <subcellularLocation>
        <location evidence="1 5">Bacterial flagellum basal body</location>
    </subcellularLocation>
</comment>
<evidence type="ECO:0000256" key="2">
    <source>
        <dbReference type="ARBA" id="ARBA00009677"/>
    </source>
</evidence>
<sequence>MSFRISLSGMNAASADLNVTSHNIANANTTGFKQSRAEFGDVFAVAGSGLSRNAIGAGVRLEKVAQQFSQGNVDFTGKSLDMALSGQGFFTLSGNGATVYSRAGNFGADRDGFVVNPAGQRLQVFQPNAGGNGFDTGRMGDLRLATGDSPPRATAQVSVGTNLPGNASAPTLSPFDANDPSTYNHTTSLTAYDSLGAAHTQSMYFIKTANPNEWQVQTQIDGTDVGTPQTLQYSATGQLTTPAGGSVALPAYIPATGAAPMTIALDVGTSTQYGNAFGVSALVQDGYATGRLTGIEVSSEGIVNARYTNGVSTPLGQVALTTFANPQGMQPLGDNAWAETADSGQARRGAAGSSEFGLVQGGALEASNVDLTEQLVNMITAQRNFQANAQMISTQDQITQTVINIR</sequence>
<dbReference type="InterPro" id="IPR020013">
    <property type="entry name" value="Flagellar_FlgE/F/G"/>
</dbReference>
<comment type="caution">
    <text evidence="10">The sequence shown here is derived from an EMBL/GenBank/DDBJ whole genome shotgun (WGS) entry which is preliminary data.</text>
</comment>
<dbReference type="InterPro" id="IPR037058">
    <property type="entry name" value="Falgellar_hook_FlgE_sf"/>
</dbReference>
<protein>
    <recommendedName>
        <fullName evidence="3 5">Flagellar hook protein FlgE</fullName>
    </recommendedName>
</protein>
<keyword evidence="10" id="KW-0966">Cell projection</keyword>
<evidence type="ECO:0000313" key="10">
    <source>
        <dbReference type="EMBL" id="MFD0739009.1"/>
    </source>
</evidence>
<proteinExistence type="inferred from homology"/>
<feature type="domain" description="Flagellar basal-body/hook protein C-terminal" evidence="7">
    <location>
        <begin position="361"/>
        <end position="405"/>
    </location>
</feature>
<dbReference type="Gene3D" id="2.60.98.20">
    <property type="entry name" value="Flagellar hook protein FlgE"/>
    <property type="match status" value="1"/>
</dbReference>
<reference evidence="11" key="1">
    <citation type="journal article" date="2019" name="Int. J. Syst. Evol. Microbiol.">
        <title>The Global Catalogue of Microorganisms (GCM) 10K type strain sequencing project: providing services to taxonomists for standard genome sequencing and annotation.</title>
        <authorList>
            <consortium name="The Broad Institute Genomics Platform"/>
            <consortium name="The Broad Institute Genome Sequencing Center for Infectious Disease"/>
            <person name="Wu L."/>
            <person name="Ma J."/>
        </authorList>
    </citation>
    <scope>NUCLEOTIDE SEQUENCE [LARGE SCALE GENOMIC DNA]</scope>
    <source>
        <strain evidence="11">CCUG 55491</strain>
    </source>
</reference>
<evidence type="ECO:0000256" key="1">
    <source>
        <dbReference type="ARBA" id="ARBA00004117"/>
    </source>
</evidence>
<keyword evidence="4 5" id="KW-0975">Bacterial flagellum</keyword>
<keyword evidence="10" id="KW-0282">Flagellum</keyword>
<keyword evidence="10" id="KW-0969">Cilium</keyword>
<dbReference type="Pfam" id="PF06429">
    <property type="entry name" value="Flg_bbr_C"/>
    <property type="match status" value="1"/>
</dbReference>
<evidence type="ECO:0000256" key="4">
    <source>
        <dbReference type="ARBA" id="ARBA00023143"/>
    </source>
</evidence>
<dbReference type="Pfam" id="PF00460">
    <property type="entry name" value="Flg_bb_rod"/>
    <property type="match status" value="1"/>
</dbReference>
<dbReference type="InterPro" id="IPR010930">
    <property type="entry name" value="Flg_bb/hook_C_dom"/>
</dbReference>
<dbReference type="EMBL" id="JBHTIH010000003">
    <property type="protein sequence ID" value="MFD0739009.1"/>
    <property type="molecule type" value="Genomic_DNA"/>
</dbReference>
<evidence type="ECO:0000259" key="9">
    <source>
        <dbReference type="Pfam" id="PF22692"/>
    </source>
</evidence>
<evidence type="ECO:0000259" key="6">
    <source>
        <dbReference type="Pfam" id="PF00460"/>
    </source>
</evidence>
<dbReference type="RefSeq" id="WP_386812027.1">
    <property type="nucleotide sequence ID" value="NZ_JBHTIH010000003.1"/>
</dbReference>
<keyword evidence="11" id="KW-1185">Reference proteome</keyword>
<dbReference type="InterPro" id="IPR011491">
    <property type="entry name" value="FlgE_D2"/>
</dbReference>